<protein>
    <submittedName>
        <fullName evidence="2">DUF5050 domain-containing protein</fullName>
    </submittedName>
</protein>
<accession>A0A9X2BEB0</accession>
<gene>
    <name evidence="2" type="ORF">LCY76_19585</name>
</gene>
<comment type="caution">
    <text evidence="2">The sequence shown here is derived from an EMBL/GenBank/DDBJ whole genome shotgun (WGS) entry which is preliminary data.</text>
</comment>
<dbReference type="Proteomes" id="UP001139011">
    <property type="component" value="Unassembled WGS sequence"/>
</dbReference>
<feature type="chain" id="PRO_5040873580" evidence="1">
    <location>
        <begin position="28"/>
        <end position="354"/>
    </location>
</feature>
<organism evidence="2 3">
    <name type="scientific">Fictibacillus marinisediminis</name>
    <dbReference type="NCBI Taxonomy" id="2878389"/>
    <lineage>
        <taxon>Bacteria</taxon>
        <taxon>Bacillati</taxon>
        <taxon>Bacillota</taxon>
        <taxon>Bacilli</taxon>
        <taxon>Bacillales</taxon>
        <taxon>Fictibacillaceae</taxon>
        <taxon>Fictibacillus</taxon>
    </lineage>
</organism>
<keyword evidence="1" id="KW-0732">Signal</keyword>
<dbReference type="RefSeq" id="WP_248254016.1">
    <property type="nucleotide sequence ID" value="NZ_JAIWJX010000002.1"/>
</dbReference>
<evidence type="ECO:0000313" key="3">
    <source>
        <dbReference type="Proteomes" id="UP001139011"/>
    </source>
</evidence>
<reference evidence="2" key="1">
    <citation type="submission" date="2021-09" db="EMBL/GenBank/DDBJ databases">
        <title>Genome analysis of Fictibacillus sp. KIGAM418 isolated from marine sediment.</title>
        <authorList>
            <person name="Seo M.-J."/>
            <person name="Cho E.-S."/>
            <person name="Hwang C.Y."/>
        </authorList>
    </citation>
    <scope>NUCLEOTIDE SEQUENCE</scope>
    <source>
        <strain evidence="2">KIGAM418</strain>
    </source>
</reference>
<name>A0A9X2BEB0_9BACL</name>
<feature type="signal peptide" evidence="1">
    <location>
        <begin position="1"/>
        <end position="27"/>
    </location>
</feature>
<evidence type="ECO:0000313" key="2">
    <source>
        <dbReference type="EMBL" id="MCK6258774.1"/>
    </source>
</evidence>
<dbReference type="EMBL" id="JAIWJX010000002">
    <property type="protein sequence ID" value="MCK6258774.1"/>
    <property type="molecule type" value="Genomic_DNA"/>
</dbReference>
<proteinExistence type="predicted"/>
<sequence>MKRSLITVFTFVLGLCLFFPYTGKAAANPTYFTAEANKTTVPGIYKSTPNGKASLVLKGAIFKPKTITSPLIKLTDTNFFQTNGKAGNKEDENIISKPIQDVQTSGKDIYYTKFLMSAMYAGSCGGGGGDILEVFKKSASGKVTKVTSDKVSSHTEQSIKVANSSLYYPKVEDQVMGNFSIVRLTLNGKSKKTLIKKVDDFWIQQNKIYVIKDEALYKMNLDGSSLKKQTDMQAKLYDASGCDEGNYMVSKNGVTAANWDKSNEIVYYQFSTGKTSKLSGGDGIIDVNLKTKKYLAFSYDDDENSAISLFDFKGKLIKKVKVFNWDNGFKLISADAIKGELLYSEGSKLKLTKF</sequence>
<evidence type="ECO:0000256" key="1">
    <source>
        <dbReference type="SAM" id="SignalP"/>
    </source>
</evidence>
<dbReference type="AlphaFoldDB" id="A0A9X2BEB0"/>
<keyword evidence="3" id="KW-1185">Reference proteome</keyword>
<dbReference type="SUPFAM" id="SSF69304">
    <property type="entry name" value="Tricorn protease N-terminal domain"/>
    <property type="match status" value="1"/>
</dbReference>